<protein>
    <recommendedName>
        <fullName evidence="2">DUF402 domain-containing protein</fullName>
    </recommendedName>
</protein>
<dbReference type="EMBL" id="JAUSTB010000015">
    <property type="protein sequence ID" value="MDQ0147664.1"/>
    <property type="molecule type" value="Genomic_DNA"/>
</dbReference>
<dbReference type="AlphaFoldDB" id="A0AAJ1SXS1"/>
<evidence type="ECO:0000259" key="2">
    <source>
        <dbReference type="Pfam" id="PF04167"/>
    </source>
</evidence>
<name>A0AAJ1SXS1_9MICC</name>
<feature type="domain" description="DUF402" evidence="2">
    <location>
        <begin position="56"/>
        <end position="188"/>
    </location>
</feature>
<dbReference type="InterPro" id="IPR035930">
    <property type="entry name" value="FomD-like_sf"/>
</dbReference>
<proteinExistence type="predicted"/>
<dbReference type="Proteomes" id="UP001239267">
    <property type="component" value="Unassembled WGS sequence"/>
</dbReference>
<evidence type="ECO:0000256" key="1">
    <source>
        <dbReference type="SAM" id="MobiDB-lite"/>
    </source>
</evidence>
<evidence type="ECO:0000313" key="4">
    <source>
        <dbReference type="Proteomes" id="UP001239267"/>
    </source>
</evidence>
<feature type="region of interest" description="Disordered" evidence="1">
    <location>
        <begin position="1"/>
        <end position="32"/>
    </location>
</feature>
<evidence type="ECO:0000313" key="3">
    <source>
        <dbReference type="EMBL" id="MDQ0147664.1"/>
    </source>
</evidence>
<reference evidence="3 4" key="1">
    <citation type="submission" date="2023-07" db="EMBL/GenBank/DDBJ databases">
        <title>Sorghum-associated microbial communities from plants grown in Nebraska, USA.</title>
        <authorList>
            <person name="Schachtman D."/>
        </authorList>
    </citation>
    <scope>NUCLEOTIDE SEQUENCE [LARGE SCALE GENOMIC DNA]</scope>
    <source>
        <strain evidence="3 4">DS1001</strain>
    </source>
</reference>
<dbReference type="RefSeq" id="WP_141181285.1">
    <property type="nucleotide sequence ID" value="NZ_JAUSTB010000015.1"/>
</dbReference>
<accession>A0AAJ1SXS1</accession>
<dbReference type="Gene3D" id="2.40.380.10">
    <property type="entry name" value="FomD-like"/>
    <property type="match status" value="1"/>
</dbReference>
<sequence length="206" mass="23236">MRDEDELKYPGPAGESGPVLHTTTTRVPNGLEPGQLVVSRNRKWNGKAHWVVPGRYLGEDRHGWWIFQGTNEFCSRPGAAFYTRSDAVLLVPRQGDWVATFYDSAHPGGVRVYIDLAVGHEWTHIRPAVTEFHVIDMDLDVIRTEARGVFIDDQDEFAAHSVSMHYPQRLIEDIQAAADGLYHAVKAQHAPFDGTDVEWFTKGRTI</sequence>
<keyword evidence="4" id="KW-1185">Reference proteome</keyword>
<dbReference type="Pfam" id="PF04167">
    <property type="entry name" value="DUF402"/>
    <property type="match status" value="1"/>
</dbReference>
<comment type="caution">
    <text evidence="3">The sequence shown here is derived from an EMBL/GenBank/DDBJ whole genome shotgun (WGS) entry which is preliminary data.</text>
</comment>
<dbReference type="SUPFAM" id="SSF159234">
    <property type="entry name" value="FomD-like"/>
    <property type="match status" value="1"/>
</dbReference>
<organism evidence="3 4">
    <name type="scientific">Pseudarthrobacter niigatensis</name>
    <dbReference type="NCBI Taxonomy" id="369935"/>
    <lineage>
        <taxon>Bacteria</taxon>
        <taxon>Bacillati</taxon>
        <taxon>Actinomycetota</taxon>
        <taxon>Actinomycetes</taxon>
        <taxon>Micrococcales</taxon>
        <taxon>Micrococcaceae</taxon>
        <taxon>Pseudarthrobacter</taxon>
    </lineage>
</organism>
<dbReference type="InterPro" id="IPR007295">
    <property type="entry name" value="DUF402"/>
</dbReference>
<gene>
    <name evidence="3" type="ORF">J2T23_003582</name>
</gene>